<dbReference type="EMBL" id="JACAGC010000017">
    <property type="protein sequence ID" value="KAF6306500.1"/>
    <property type="molecule type" value="Genomic_DNA"/>
</dbReference>
<evidence type="ECO:0000313" key="3">
    <source>
        <dbReference type="Proteomes" id="UP000585614"/>
    </source>
</evidence>
<gene>
    <name evidence="2" type="ORF">mRhiFer1_008606</name>
</gene>
<comment type="caution">
    <text evidence="2">The sequence shown here is derived from an EMBL/GenBank/DDBJ whole genome shotgun (WGS) entry which is preliminary data.</text>
</comment>
<organism evidence="2 3">
    <name type="scientific">Rhinolophus ferrumequinum</name>
    <name type="common">Greater horseshoe bat</name>
    <dbReference type="NCBI Taxonomy" id="59479"/>
    <lineage>
        <taxon>Eukaryota</taxon>
        <taxon>Metazoa</taxon>
        <taxon>Chordata</taxon>
        <taxon>Craniata</taxon>
        <taxon>Vertebrata</taxon>
        <taxon>Euteleostomi</taxon>
        <taxon>Mammalia</taxon>
        <taxon>Eutheria</taxon>
        <taxon>Laurasiatheria</taxon>
        <taxon>Chiroptera</taxon>
        <taxon>Yinpterochiroptera</taxon>
        <taxon>Rhinolophoidea</taxon>
        <taxon>Rhinolophidae</taxon>
        <taxon>Rhinolophinae</taxon>
        <taxon>Rhinolophus</taxon>
    </lineage>
</organism>
<evidence type="ECO:0000256" key="1">
    <source>
        <dbReference type="SAM" id="MobiDB-lite"/>
    </source>
</evidence>
<accession>A0A7J7U0Y1</accession>
<sequence>MTPAPSSFWWESLGGISEGAGSVTSPADGCRPATLVLSHTAASSRSPKDTLPWAGGRGVCPEAEAVAFPLRSSWSSAESPGPRGVDWAISPAGGGRTCLWVGSGPMRRGSWAEGCQQGWQYVGSAVGPSPEPGPSISPGGIGTCAPSSPSMS</sequence>
<reference evidence="2 3" key="1">
    <citation type="journal article" date="2020" name="Nature">
        <title>Six reference-quality genomes reveal evolution of bat adaptations.</title>
        <authorList>
            <person name="Jebb D."/>
            <person name="Huang Z."/>
            <person name="Pippel M."/>
            <person name="Hughes G.M."/>
            <person name="Lavrichenko K."/>
            <person name="Devanna P."/>
            <person name="Winkler S."/>
            <person name="Jermiin L.S."/>
            <person name="Skirmuntt E.C."/>
            <person name="Katzourakis A."/>
            <person name="Burkitt-Gray L."/>
            <person name="Ray D.A."/>
            <person name="Sullivan K.A.M."/>
            <person name="Roscito J.G."/>
            <person name="Kirilenko B.M."/>
            <person name="Davalos L.M."/>
            <person name="Corthals A.P."/>
            <person name="Power M.L."/>
            <person name="Jones G."/>
            <person name="Ransome R.D."/>
            <person name="Dechmann D.K.N."/>
            <person name="Locatelli A.G."/>
            <person name="Puechmaille S.J."/>
            <person name="Fedrigo O."/>
            <person name="Jarvis E.D."/>
            <person name="Hiller M."/>
            <person name="Vernes S.C."/>
            <person name="Myers E.W."/>
            <person name="Teeling E.C."/>
        </authorList>
    </citation>
    <scope>NUCLEOTIDE SEQUENCE [LARGE SCALE GENOMIC DNA]</scope>
    <source>
        <strain evidence="2">MRhiFer1</strain>
        <tissue evidence="2">Lung</tissue>
    </source>
</reference>
<evidence type="ECO:0000313" key="2">
    <source>
        <dbReference type="EMBL" id="KAF6306500.1"/>
    </source>
</evidence>
<feature type="region of interest" description="Disordered" evidence="1">
    <location>
        <begin position="124"/>
        <end position="152"/>
    </location>
</feature>
<protein>
    <submittedName>
        <fullName evidence="2">Uncharacterized protein</fullName>
    </submittedName>
</protein>
<dbReference type="AlphaFoldDB" id="A0A7J7U0Y1"/>
<dbReference type="Proteomes" id="UP000585614">
    <property type="component" value="Unassembled WGS sequence"/>
</dbReference>
<name>A0A7J7U0Y1_RHIFE</name>
<proteinExistence type="predicted"/>